<reference evidence="2 3" key="1">
    <citation type="journal article" date="2023" name="Plants (Basel)">
        <title>Bridging the Gap: Combining Genomics and Transcriptomics Approaches to Understand Stylosanthes scabra, an Orphan Legume from the Brazilian Caatinga.</title>
        <authorList>
            <person name="Ferreira-Neto J.R.C."/>
            <person name="da Silva M.D."/>
            <person name="Binneck E."/>
            <person name="de Melo N.F."/>
            <person name="da Silva R.H."/>
            <person name="de Melo A.L.T.M."/>
            <person name="Pandolfi V."/>
            <person name="Bustamante F.O."/>
            <person name="Brasileiro-Vidal A.C."/>
            <person name="Benko-Iseppon A.M."/>
        </authorList>
    </citation>
    <scope>NUCLEOTIDE SEQUENCE [LARGE SCALE GENOMIC DNA]</scope>
    <source>
        <tissue evidence="2">Leaves</tissue>
    </source>
</reference>
<gene>
    <name evidence="2" type="ORF">PIB30_066585</name>
</gene>
<feature type="domain" description="Sieve element occlusion N-terminal" evidence="1">
    <location>
        <begin position="57"/>
        <end position="131"/>
    </location>
</feature>
<dbReference type="EMBL" id="JASCZI010151716">
    <property type="protein sequence ID" value="MED6174185.1"/>
    <property type="molecule type" value="Genomic_DNA"/>
</dbReference>
<organism evidence="2 3">
    <name type="scientific">Stylosanthes scabra</name>
    <dbReference type="NCBI Taxonomy" id="79078"/>
    <lineage>
        <taxon>Eukaryota</taxon>
        <taxon>Viridiplantae</taxon>
        <taxon>Streptophyta</taxon>
        <taxon>Embryophyta</taxon>
        <taxon>Tracheophyta</taxon>
        <taxon>Spermatophyta</taxon>
        <taxon>Magnoliopsida</taxon>
        <taxon>eudicotyledons</taxon>
        <taxon>Gunneridae</taxon>
        <taxon>Pentapetalae</taxon>
        <taxon>rosids</taxon>
        <taxon>fabids</taxon>
        <taxon>Fabales</taxon>
        <taxon>Fabaceae</taxon>
        <taxon>Papilionoideae</taxon>
        <taxon>50 kb inversion clade</taxon>
        <taxon>dalbergioids sensu lato</taxon>
        <taxon>Dalbergieae</taxon>
        <taxon>Pterocarpus clade</taxon>
        <taxon>Stylosanthes</taxon>
    </lineage>
</organism>
<comment type="caution">
    <text evidence="2">The sequence shown here is derived from an EMBL/GenBank/DDBJ whole genome shotgun (WGS) entry which is preliminary data.</text>
</comment>
<proteinExistence type="predicted"/>
<evidence type="ECO:0000313" key="2">
    <source>
        <dbReference type="EMBL" id="MED6174185.1"/>
    </source>
</evidence>
<dbReference type="Proteomes" id="UP001341840">
    <property type="component" value="Unassembled WGS sequence"/>
</dbReference>
<sequence>MANLLKKPGSLISGGASSITNTATSVVTTTASAVTTTTISATTVSGGLQLNPFNVGDDVISQNIIGIHDAQAIRQDVDSLFNVVSNIVRSSTNIADSLDLKQVKSVDVVEDNVPQSALRPSYTLLKHIACEQLTNHIT</sequence>
<accession>A0ABU6VP55</accession>
<dbReference type="Pfam" id="PF14576">
    <property type="entry name" value="SEO_N"/>
    <property type="match status" value="1"/>
</dbReference>
<keyword evidence="3" id="KW-1185">Reference proteome</keyword>
<dbReference type="InterPro" id="IPR027942">
    <property type="entry name" value="SEO_N"/>
</dbReference>
<protein>
    <recommendedName>
        <fullName evidence="1">Sieve element occlusion N-terminal domain-containing protein</fullName>
    </recommendedName>
</protein>
<evidence type="ECO:0000313" key="3">
    <source>
        <dbReference type="Proteomes" id="UP001341840"/>
    </source>
</evidence>
<name>A0ABU6VP55_9FABA</name>
<evidence type="ECO:0000259" key="1">
    <source>
        <dbReference type="Pfam" id="PF14576"/>
    </source>
</evidence>